<evidence type="ECO:0000313" key="3">
    <source>
        <dbReference type="Proteomes" id="UP000664857"/>
    </source>
</evidence>
<gene>
    <name evidence="2" type="ORF">DOK76_01025</name>
</gene>
<evidence type="ECO:0000313" key="2">
    <source>
        <dbReference type="EMBL" id="MBO0475630.1"/>
    </source>
</evidence>
<organism evidence="2 3">
    <name type="scientific">Candidatus Vagococcus giribetii</name>
    <dbReference type="NCBI Taxonomy" id="2230876"/>
    <lineage>
        <taxon>Bacteria</taxon>
        <taxon>Bacillati</taxon>
        <taxon>Bacillota</taxon>
        <taxon>Bacilli</taxon>
        <taxon>Lactobacillales</taxon>
        <taxon>Enterococcaceae</taxon>
        <taxon>Vagococcus</taxon>
    </lineage>
</organism>
<protein>
    <submittedName>
        <fullName evidence="2">Uncharacterized protein</fullName>
    </submittedName>
</protein>
<dbReference type="RefSeq" id="WP_206964318.1">
    <property type="nucleotide sequence ID" value="NZ_JAFLVX010000004.1"/>
</dbReference>
<dbReference type="Proteomes" id="UP000664857">
    <property type="component" value="Unassembled WGS sequence"/>
</dbReference>
<keyword evidence="1" id="KW-0812">Transmembrane</keyword>
<keyword evidence="1" id="KW-1133">Transmembrane helix</keyword>
<feature type="transmembrane region" description="Helical" evidence="1">
    <location>
        <begin position="58"/>
        <end position="79"/>
    </location>
</feature>
<dbReference type="EMBL" id="JAFLVX010000004">
    <property type="protein sequence ID" value="MBO0475630.1"/>
    <property type="molecule type" value="Genomic_DNA"/>
</dbReference>
<accession>A0ABS3HPH9</accession>
<sequence>MRKKYLLPIIVVLGIVSIVLSQYSKVFPYVTILMGICQLVVIKISDSSDVGSSKFGKVITLFDIIGGVAFILIGILLIISL</sequence>
<name>A0ABS3HPH9_9ENTE</name>
<keyword evidence="3" id="KW-1185">Reference proteome</keyword>
<evidence type="ECO:0000256" key="1">
    <source>
        <dbReference type="SAM" id="Phobius"/>
    </source>
</evidence>
<feature type="transmembrane region" description="Helical" evidence="1">
    <location>
        <begin position="5"/>
        <end position="23"/>
    </location>
</feature>
<reference evidence="2 3" key="1">
    <citation type="submission" date="2021-03" db="EMBL/GenBank/DDBJ databases">
        <title>Enterococcal diversity collection.</title>
        <authorList>
            <person name="Gilmore M.S."/>
            <person name="Schwartzman J."/>
            <person name="Van Tyne D."/>
            <person name="Martin M."/>
            <person name="Earl A.M."/>
            <person name="Manson A.L."/>
            <person name="Straub T."/>
            <person name="Salamzade R."/>
            <person name="Saavedra J."/>
            <person name="Lebreton F."/>
            <person name="Prichula J."/>
            <person name="Schaufler K."/>
            <person name="Gaca A."/>
            <person name="Sgardioli B."/>
            <person name="Wagenaar J."/>
            <person name="Strong T."/>
        </authorList>
    </citation>
    <scope>NUCLEOTIDE SEQUENCE [LARGE SCALE GENOMIC DNA]</scope>
    <source>
        <strain evidence="2 3">DIV0080</strain>
    </source>
</reference>
<comment type="caution">
    <text evidence="2">The sequence shown here is derived from an EMBL/GenBank/DDBJ whole genome shotgun (WGS) entry which is preliminary data.</text>
</comment>
<proteinExistence type="predicted"/>
<keyword evidence="1" id="KW-0472">Membrane</keyword>